<accession>A0AA38CWF6</accession>
<dbReference type="EMBL" id="BSUM01000001">
    <property type="protein sequence ID" value="GMA33430.1"/>
    <property type="molecule type" value="Genomic_DNA"/>
</dbReference>
<dbReference type="InterPro" id="IPR029062">
    <property type="entry name" value="Class_I_gatase-like"/>
</dbReference>
<name>A0AA38CWF6_9MICO</name>
<evidence type="ECO:0000313" key="3">
    <source>
        <dbReference type="Proteomes" id="UP001157161"/>
    </source>
</evidence>
<dbReference type="Proteomes" id="UP001157161">
    <property type="component" value="Unassembled WGS sequence"/>
</dbReference>
<protein>
    <submittedName>
        <fullName evidence="2">Uncharacterized protein</fullName>
    </submittedName>
</protein>
<dbReference type="GO" id="GO:0004359">
    <property type="term" value="F:glutaminase activity"/>
    <property type="evidence" value="ECO:0007669"/>
    <property type="project" value="InterPro"/>
</dbReference>
<keyword evidence="1" id="KW-0663">Pyridoxal phosphate</keyword>
<dbReference type="Pfam" id="PF01174">
    <property type="entry name" value="SNO"/>
    <property type="match status" value="1"/>
</dbReference>
<dbReference type="Gene3D" id="3.40.50.880">
    <property type="match status" value="1"/>
</dbReference>
<sequence length="89" mass="9166">MRVYDLVEPLQDALRGGLPTLGTFVGMIVLGNGIAAAAPDQRGVGGIEMVVRRNACGRQVYSFEMSPVAPGLPPAGASGRDVVSCLHAS</sequence>
<reference evidence="2" key="2">
    <citation type="submission" date="2023-02" db="EMBL/GenBank/DDBJ databases">
        <authorList>
            <person name="Sun Q."/>
            <person name="Mori K."/>
        </authorList>
    </citation>
    <scope>NUCLEOTIDE SEQUENCE</scope>
    <source>
        <strain evidence="2">NBRC 112290</strain>
    </source>
</reference>
<dbReference type="InterPro" id="IPR002161">
    <property type="entry name" value="PdxT/SNO"/>
</dbReference>
<dbReference type="RefSeq" id="WP_431310173.1">
    <property type="nucleotide sequence ID" value="NZ_BSUM01000001.1"/>
</dbReference>
<evidence type="ECO:0000313" key="2">
    <source>
        <dbReference type="EMBL" id="GMA33430.1"/>
    </source>
</evidence>
<dbReference type="SUPFAM" id="SSF52317">
    <property type="entry name" value="Class I glutamine amidotransferase-like"/>
    <property type="match status" value="1"/>
</dbReference>
<proteinExistence type="predicted"/>
<dbReference type="GO" id="GO:0042823">
    <property type="term" value="P:pyridoxal phosphate biosynthetic process"/>
    <property type="evidence" value="ECO:0007669"/>
    <property type="project" value="InterPro"/>
</dbReference>
<keyword evidence="3" id="KW-1185">Reference proteome</keyword>
<dbReference type="PROSITE" id="PS51130">
    <property type="entry name" value="PDXT_SNO_2"/>
    <property type="match status" value="1"/>
</dbReference>
<gene>
    <name evidence="2" type="ORF">GCM10025875_34220</name>
</gene>
<organism evidence="2 3">
    <name type="scientific">Litorihabitans aurantiacus</name>
    <dbReference type="NCBI Taxonomy" id="1930061"/>
    <lineage>
        <taxon>Bacteria</taxon>
        <taxon>Bacillati</taxon>
        <taxon>Actinomycetota</taxon>
        <taxon>Actinomycetes</taxon>
        <taxon>Micrococcales</taxon>
        <taxon>Beutenbergiaceae</taxon>
        <taxon>Litorihabitans</taxon>
    </lineage>
</organism>
<dbReference type="AlphaFoldDB" id="A0AA38CWF6"/>
<evidence type="ECO:0000256" key="1">
    <source>
        <dbReference type="ARBA" id="ARBA00022898"/>
    </source>
</evidence>
<comment type="caution">
    <text evidence="2">The sequence shown here is derived from an EMBL/GenBank/DDBJ whole genome shotgun (WGS) entry which is preliminary data.</text>
</comment>
<reference evidence="2" key="1">
    <citation type="journal article" date="2014" name="Int. J. Syst. Evol. Microbiol.">
        <title>Complete genome sequence of Corynebacterium casei LMG S-19264T (=DSM 44701T), isolated from a smear-ripened cheese.</title>
        <authorList>
            <consortium name="US DOE Joint Genome Institute (JGI-PGF)"/>
            <person name="Walter F."/>
            <person name="Albersmeier A."/>
            <person name="Kalinowski J."/>
            <person name="Ruckert C."/>
        </authorList>
    </citation>
    <scope>NUCLEOTIDE SEQUENCE</scope>
    <source>
        <strain evidence="2">NBRC 112290</strain>
    </source>
</reference>